<proteinExistence type="predicted"/>
<reference evidence="1 2" key="1">
    <citation type="journal article" date="2013" name="PLoS ONE">
        <title>Assembly-driven community genomics of a hypersaline microbial ecosystem.</title>
        <authorList>
            <person name="Podell S."/>
            <person name="Ugalde J.A."/>
            <person name="Narasingarao P."/>
            <person name="Banfield J.F."/>
            <person name="Heidelberg K.B."/>
            <person name="Allen E.E."/>
        </authorList>
    </citation>
    <scope>NUCLEOTIDE SEQUENCE [LARGE SCALE GENOMIC DNA]</scope>
    <source>
        <strain evidence="2">J07HQW2</strain>
    </source>
</reference>
<organism evidence="1 2">
    <name type="scientific">Haloquadratum walsbyi J07HQW2</name>
    <dbReference type="NCBI Taxonomy" id="1238425"/>
    <lineage>
        <taxon>Archaea</taxon>
        <taxon>Methanobacteriati</taxon>
        <taxon>Methanobacteriota</taxon>
        <taxon>Stenosarchaea group</taxon>
        <taxon>Halobacteria</taxon>
        <taxon>Halobacteriales</taxon>
        <taxon>Haloferacaceae</taxon>
        <taxon>Haloquadratum</taxon>
    </lineage>
</organism>
<dbReference type="EMBL" id="KE356561">
    <property type="protein sequence ID" value="ERG96203.1"/>
    <property type="molecule type" value="Genomic_DNA"/>
</dbReference>
<gene>
    <name evidence="1" type="ORF">J07HQW2_02675</name>
</gene>
<dbReference type="HOGENOM" id="CLU_3094059_0_0_2"/>
<accession>U1NH53</accession>
<protein>
    <submittedName>
        <fullName evidence="1">Uncharacterized protein</fullName>
    </submittedName>
</protein>
<evidence type="ECO:0000313" key="1">
    <source>
        <dbReference type="EMBL" id="ERG96203.1"/>
    </source>
</evidence>
<sequence length="51" mass="5695">MYSKINRGNIIWLSLRGQEAVEWVSNAILSGIDTLSTIAVVNMTKMGMDHE</sequence>
<evidence type="ECO:0000313" key="2">
    <source>
        <dbReference type="Proteomes" id="UP000030710"/>
    </source>
</evidence>
<dbReference type="AlphaFoldDB" id="U1NH53"/>
<name>U1NH53_9EURY</name>
<dbReference type="Proteomes" id="UP000030710">
    <property type="component" value="Unassembled WGS sequence"/>
</dbReference>